<evidence type="ECO:0008006" key="3">
    <source>
        <dbReference type="Google" id="ProtNLM"/>
    </source>
</evidence>
<evidence type="ECO:0000313" key="1">
    <source>
        <dbReference type="EMBL" id="RSD26417.1"/>
    </source>
</evidence>
<dbReference type="EMBL" id="RSEC01000002">
    <property type="protein sequence ID" value="RSD26417.1"/>
    <property type="molecule type" value="Genomic_DNA"/>
</dbReference>
<dbReference type="AlphaFoldDB" id="A0A427TPY7"/>
<proteinExistence type="predicted"/>
<comment type="caution">
    <text evidence="1">The sequence shown here is derived from an EMBL/GenBank/DDBJ whole genome shotgun (WGS) entry which is preliminary data.</text>
</comment>
<dbReference type="RefSeq" id="WP_125305549.1">
    <property type="nucleotide sequence ID" value="NZ_RSEC01000002.1"/>
</dbReference>
<organism evidence="1 2">
    <name type="scientific">Amycolatopsis eburnea</name>
    <dbReference type="NCBI Taxonomy" id="2267691"/>
    <lineage>
        <taxon>Bacteria</taxon>
        <taxon>Bacillati</taxon>
        <taxon>Actinomycetota</taxon>
        <taxon>Actinomycetes</taxon>
        <taxon>Pseudonocardiales</taxon>
        <taxon>Pseudonocardiaceae</taxon>
        <taxon>Amycolatopsis</taxon>
    </lineage>
</organism>
<dbReference type="OrthoDB" id="3255134at2"/>
<accession>A0A427TPY7</accession>
<sequence>MSVLQAFADESFHEDDGGGFYVLAAAVLPVDRHAELRQLMLDLRGPRSGKLHWQVLTEAQRRDAAKRVADVDELHFVAVGSPVPVRRQERGRALCLQRLVAELHGAGVEHLIAEGRTIQLNARDIRTVQQARFMLPKGARFRLDHTPGVDEPLLWVSDIVAGAVRARLHGNETFFEPLAGCVLELQVETRT</sequence>
<name>A0A427TPY7_9PSEU</name>
<keyword evidence="2" id="KW-1185">Reference proteome</keyword>
<protein>
    <recommendedName>
        <fullName evidence="3">DUF3800 domain-containing protein</fullName>
    </recommendedName>
</protein>
<gene>
    <name evidence="1" type="ORF">EIY87_00055</name>
</gene>
<dbReference type="Proteomes" id="UP000267081">
    <property type="component" value="Unassembled WGS sequence"/>
</dbReference>
<evidence type="ECO:0000313" key="2">
    <source>
        <dbReference type="Proteomes" id="UP000267081"/>
    </source>
</evidence>
<reference evidence="1 2" key="1">
    <citation type="submission" date="2018-12" db="EMBL/GenBank/DDBJ databases">
        <title>Amycolatopsis eburnea sp. nov. actinomycete associate with arbuscular mycorrhiza fungal spore.</title>
        <authorList>
            <person name="Lumyong S."/>
            <person name="Chaiya L."/>
        </authorList>
    </citation>
    <scope>NUCLEOTIDE SEQUENCE [LARGE SCALE GENOMIC DNA]</scope>
    <source>
        <strain evidence="1 2">GLM-1</strain>
    </source>
</reference>